<keyword evidence="10" id="KW-1185">Reference proteome</keyword>
<evidence type="ECO:0000256" key="3">
    <source>
        <dbReference type="ARBA" id="ARBA00022475"/>
    </source>
</evidence>
<dbReference type="CDD" id="cd06261">
    <property type="entry name" value="TM_PBP2"/>
    <property type="match status" value="1"/>
</dbReference>
<feature type="transmembrane region" description="Helical" evidence="7">
    <location>
        <begin position="198"/>
        <end position="221"/>
    </location>
</feature>
<feature type="domain" description="ABC transmembrane type-1" evidence="8">
    <location>
        <begin position="64"/>
        <end position="279"/>
    </location>
</feature>
<evidence type="ECO:0000256" key="1">
    <source>
        <dbReference type="ARBA" id="ARBA00004651"/>
    </source>
</evidence>
<evidence type="ECO:0000256" key="7">
    <source>
        <dbReference type="RuleBase" id="RU363032"/>
    </source>
</evidence>
<dbReference type="InterPro" id="IPR000515">
    <property type="entry name" value="MetI-like"/>
</dbReference>
<gene>
    <name evidence="9" type="ORF">C1C97_009050</name>
</gene>
<dbReference type="Pfam" id="PF00528">
    <property type="entry name" value="BPD_transp_1"/>
    <property type="match status" value="1"/>
</dbReference>
<feature type="transmembrane region" description="Helical" evidence="7">
    <location>
        <begin position="258"/>
        <end position="280"/>
    </location>
</feature>
<feature type="transmembrane region" description="Helical" evidence="7">
    <location>
        <begin position="7"/>
        <end position="28"/>
    </location>
</feature>
<dbReference type="Proteomes" id="UP000249516">
    <property type="component" value="Unassembled WGS sequence"/>
</dbReference>
<dbReference type="GO" id="GO:0055085">
    <property type="term" value="P:transmembrane transport"/>
    <property type="evidence" value="ECO:0007669"/>
    <property type="project" value="InterPro"/>
</dbReference>
<sequence>MMRKREFYSLVGPSMLVMVGLLLVPLYLTVKWSFQDVDYGSPGQFVGLDNYARAFTDPRFGHALLFTAGLTLVVTAVLLVGGYVLAAMINRLGRMRPVVLGILLISYVIPQVVGATMFSWLFDQNFGGVVNLAVSWVTGEDVLWFVEAWPNRIMVALNVIWSMLPFATLIMLAGLQGVSQDVLEAAQLDGAGPVRTHWSIIIPSIRGVIGFVGLISIMDILRVFDNLVPLSPQAVQLGNESLMLYIFNIAFQDGGQDLGLGSALSVLTIVVIVIMLYPFLRDVVKEARQQ</sequence>
<dbReference type="GO" id="GO:0005886">
    <property type="term" value="C:plasma membrane"/>
    <property type="evidence" value="ECO:0007669"/>
    <property type="project" value="UniProtKB-SubCell"/>
</dbReference>
<dbReference type="InterPro" id="IPR035906">
    <property type="entry name" value="MetI-like_sf"/>
</dbReference>
<evidence type="ECO:0000259" key="8">
    <source>
        <dbReference type="PROSITE" id="PS50928"/>
    </source>
</evidence>
<feature type="transmembrane region" description="Helical" evidence="7">
    <location>
        <begin position="153"/>
        <end position="178"/>
    </location>
</feature>
<comment type="caution">
    <text evidence="9">The sequence shown here is derived from an EMBL/GenBank/DDBJ whole genome shotgun (WGS) entry which is preliminary data.</text>
</comment>
<evidence type="ECO:0000256" key="5">
    <source>
        <dbReference type="ARBA" id="ARBA00022989"/>
    </source>
</evidence>
<evidence type="ECO:0000313" key="9">
    <source>
        <dbReference type="EMBL" id="RKQ35357.1"/>
    </source>
</evidence>
<comment type="subcellular location">
    <subcellularLocation>
        <location evidence="1 7">Cell membrane</location>
        <topology evidence="1 7">Multi-pass membrane protein</topology>
    </subcellularLocation>
</comment>
<reference evidence="9 10" key="1">
    <citation type="submission" date="2018-10" db="EMBL/GenBank/DDBJ databases">
        <title>Kocuria tytouropygialis sp. nov., isolated from the uropygial gland of an American barn owl (Tyto furcata).</title>
        <authorList>
            <person name="Braun M.S."/>
            <person name="Wang E."/>
            <person name="Zimmermann S."/>
            <person name="Wagner H."/>
            <person name="Wink M."/>
        </authorList>
    </citation>
    <scope>NUCLEOTIDE SEQUENCE [LARGE SCALE GENOMIC DNA]</scope>
    <source>
        <strain evidence="9 10">442</strain>
    </source>
</reference>
<dbReference type="PANTHER" id="PTHR43005:SF1">
    <property type="entry name" value="SPERMIDINE_PUTRESCINE TRANSPORT SYSTEM PERMEASE PROTEIN"/>
    <property type="match status" value="1"/>
</dbReference>
<keyword evidence="5 7" id="KW-1133">Transmembrane helix</keyword>
<keyword evidence="3" id="KW-1003">Cell membrane</keyword>
<proteinExistence type="inferred from homology"/>
<keyword evidence="2 7" id="KW-0813">Transport</keyword>
<dbReference type="SUPFAM" id="SSF161098">
    <property type="entry name" value="MetI-like"/>
    <property type="match status" value="1"/>
</dbReference>
<dbReference type="EMBL" id="PNJG02000002">
    <property type="protein sequence ID" value="RKQ35357.1"/>
    <property type="molecule type" value="Genomic_DNA"/>
</dbReference>
<feature type="transmembrane region" description="Helical" evidence="7">
    <location>
        <begin position="98"/>
        <end position="122"/>
    </location>
</feature>
<keyword evidence="6 7" id="KW-0472">Membrane</keyword>
<dbReference type="PANTHER" id="PTHR43005">
    <property type="entry name" value="BLR7065 PROTEIN"/>
    <property type="match status" value="1"/>
</dbReference>
<protein>
    <submittedName>
        <fullName evidence="9">Sugar ABC transporter permease</fullName>
    </submittedName>
</protein>
<dbReference type="Gene3D" id="1.10.3720.10">
    <property type="entry name" value="MetI-like"/>
    <property type="match status" value="1"/>
</dbReference>
<organism evidence="9 10">
    <name type="scientific">Kocuria tytonis</name>
    <dbReference type="NCBI Taxonomy" id="2054280"/>
    <lineage>
        <taxon>Bacteria</taxon>
        <taxon>Bacillati</taxon>
        <taxon>Actinomycetota</taxon>
        <taxon>Actinomycetes</taxon>
        <taxon>Micrococcales</taxon>
        <taxon>Micrococcaceae</taxon>
        <taxon>Kocuria</taxon>
    </lineage>
</organism>
<dbReference type="PROSITE" id="PS50928">
    <property type="entry name" value="ABC_TM1"/>
    <property type="match status" value="1"/>
</dbReference>
<accession>A0A495A9Y6</accession>
<dbReference type="OrthoDB" id="9804439at2"/>
<dbReference type="RefSeq" id="WP_110920251.1">
    <property type="nucleotide sequence ID" value="NZ_PNJG02000002.1"/>
</dbReference>
<dbReference type="AlphaFoldDB" id="A0A495A9Y6"/>
<feature type="transmembrane region" description="Helical" evidence="7">
    <location>
        <begin position="63"/>
        <end position="86"/>
    </location>
</feature>
<name>A0A495A9Y6_9MICC</name>
<comment type="similarity">
    <text evidence="7">Belongs to the binding-protein-dependent transport system permease family.</text>
</comment>
<evidence type="ECO:0000256" key="4">
    <source>
        <dbReference type="ARBA" id="ARBA00022692"/>
    </source>
</evidence>
<keyword evidence="4 7" id="KW-0812">Transmembrane</keyword>
<evidence type="ECO:0000256" key="6">
    <source>
        <dbReference type="ARBA" id="ARBA00023136"/>
    </source>
</evidence>
<evidence type="ECO:0000313" key="10">
    <source>
        <dbReference type="Proteomes" id="UP000249516"/>
    </source>
</evidence>
<evidence type="ECO:0000256" key="2">
    <source>
        <dbReference type="ARBA" id="ARBA00022448"/>
    </source>
</evidence>